<organism evidence="2 3">
    <name type="scientific">Carboxylicivirga marina</name>
    <dbReference type="NCBI Taxonomy" id="2800988"/>
    <lineage>
        <taxon>Bacteria</taxon>
        <taxon>Pseudomonadati</taxon>
        <taxon>Bacteroidota</taxon>
        <taxon>Bacteroidia</taxon>
        <taxon>Marinilabiliales</taxon>
        <taxon>Marinilabiliaceae</taxon>
        <taxon>Carboxylicivirga</taxon>
    </lineage>
</organism>
<dbReference type="Proteomes" id="UP000605676">
    <property type="component" value="Unassembled WGS sequence"/>
</dbReference>
<protein>
    <submittedName>
        <fullName evidence="2">Uncharacterized protein</fullName>
    </submittedName>
</protein>
<keyword evidence="1" id="KW-0472">Membrane</keyword>
<dbReference type="EMBL" id="JAENRR010000103">
    <property type="protein sequence ID" value="MBK3519909.1"/>
    <property type="molecule type" value="Genomic_DNA"/>
</dbReference>
<feature type="transmembrane region" description="Helical" evidence="1">
    <location>
        <begin position="14"/>
        <end position="34"/>
    </location>
</feature>
<keyword evidence="3" id="KW-1185">Reference proteome</keyword>
<reference evidence="2 3" key="1">
    <citation type="submission" date="2021-01" db="EMBL/GenBank/DDBJ databases">
        <title>Carboxyliciviraga sp.nov., isolated from coastal sediments.</title>
        <authorList>
            <person name="Lu D."/>
            <person name="Zhang T."/>
        </authorList>
    </citation>
    <scope>NUCLEOTIDE SEQUENCE [LARGE SCALE GENOMIC DNA]</scope>
    <source>
        <strain evidence="2 3">N1Y132</strain>
    </source>
</reference>
<gene>
    <name evidence="2" type="ORF">JIV24_21400</name>
</gene>
<keyword evidence="1" id="KW-0812">Transmembrane</keyword>
<sequence length="158" mass="18833">MKTKFLFPNHFERIGWFILLPSSFLGLLNFFEILEFNFLEINVFAIYSEMFPSSSTTFGVVSNNIANEIFGILFIIGAIFIGFSNEKYEDEFIAKVRTESLVWSIYANYIILIFCMLFFFELGFFYVMIFNMFTVLTFFIIRFKYMIYMSQKNLNDEK</sequence>
<proteinExistence type="predicted"/>
<evidence type="ECO:0000313" key="2">
    <source>
        <dbReference type="EMBL" id="MBK3519909.1"/>
    </source>
</evidence>
<accession>A0ABS1HQF3</accession>
<keyword evidence="1" id="KW-1133">Transmembrane helix</keyword>
<feature type="transmembrane region" description="Helical" evidence="1">
    <location>
        <begin position="100"/>
        <end position="119"/>
    </location>
</feature>
<evidence type="ECO:0000313" key="3">
    <source>
        <dbReference type="Proteomes" id="UP000605676"/>
    </source>
</evidence>
<feature type="transmembrane region" description="Helical" evidence="1">
    <location>
        <begin position="125"/>
        <end position="143"/>
    </location>
</feature>
<evidence type="ECO:0000256" key="1">
    <source>
        <dbReference type="SAM" id="Phobius"/>
    </source>
</evidence>
<dbReference type="RefSeq" id="WP_200467128.1">
    <property type="nucleotide sequence ID" value="NZ_JAENRR010000103.1"/>
</dbReference>
<name>A0ABS1HQF3_9BACT</name>
<feature type="transmembrane region" description="Helical" evidence="1">
    <location>
        <begin position="69"/>
        <end position="88"/>
    </location>
</feature>
<comment type="caution">
    <text evidence="2">The sequence shown here is derived from an EMBL/GenBank/DDBJ whole genome shotgun (WGS) entry which is preliminary data.</text>
</comment>